<gene>
    <name evidence="1" type="ORF">FYJ64_02030</name>
</gene>
<proteinExistence type="predicted"/>
<comment type="caution">
    <text evidence="1">The sequence shown here is derived from an EMBL/GenBank/DDBJ whole genome shotgun (WGS) entry which is preliminary data.</text>
</comment>
<evidence type="ECO:0000313" key="1">
    <source>
        <dbReference type="EMBL" id="MST51108.1"/>
    </source>
</evidence>
<protein>
    <submittedName>
        <fullName evidence="1">Uncharacterized protein</fullName>
    </submittedName>
</protein>
<sequence length="130" mass="15018">MRISSYWKEYKKIEAEYRAKNCEVPASVKADYKAQEYLDSLWRLLNKCADGNAVSNATWEYLSKIQFEERDPDISTEMEGQVDAAIEELAVLFADLREEKNGFLMDGNTLTRDGRKRVRASADRIGRLNQ</sequence>
<reference evidence="1 2" key="1">
    <citation type="submission" date="2019-08" db="EMBL/GenBank/DDBJ databases">
        <title>In-depth cultivation of the pig gut microbiome towards novel bacterial diversity and tailored functional studies.</title>
        <authorList>
            <person name="Wylensek D."/>
            <person name="Hitch T.C.A."/>
            <person name="Clavel T."/>
        </authorList>
    </citation>
    <scope>NUCLEOTIDE SEQUENCE [LARGE SCALE GENOMIC DNA]</scope>
    <source>
        <strain evidence="1 2">WCA-MUC-591-APC-3H</strain>
    </source>
</reference>
<dbReference type="AlphaFoldDB" id="A0A6L5Y3L1"/>
<organism evidence="1 2">
    <name type="scientific">Hornefia butyriciproducens</name>
    <dbReference type="NCBI Taxonomy" id="2652293"/>
    <lineage>
        <taxon>Bacteria</taxon>
        <taxon>Bacillati</taxon>
        <taxon>Bacillota</taxon>
        <taxon>Clostridia</taxon>
        <taxon>Peptostreptococcales</taxon>
        <taxon>Anaerovoracaceae</taxon>
        <taxon>Hornefia</taxon>
    </lineage>
</organism>
<keyword evidence="2" id="KW-1185">Reference proteome</keyword>
<dbReference type="Proteomes" id="UP000474676">
    <property type="component" value="Unassembled WGS sequence"/>
</dbReference>
<accession>A0A6L5Y3L1</accession>
<name>A0A6L5Y3L1_9FIRM</name>
<evidence type="ECO:0000313" key="2">
    <source>
        <dbReference type="Proteomes" id="UP000474676"/>
    </source>
</evidence>
<dbReference type="EMBL" id="VUMZ01000001">
    <property type="protein sequence ID" value="MST51108.1"/>
    <property type="molecule type" value="Genomic_DNA"/>
</dbReference>